<evidence type="ECO:0000259" key="2">
    <source>
        <dbReference type="Pfam" id="PF25234"/>
    </source>
</evidence>
<feature type="compositionally biased region" description="Basic and acidic residues" evidence="1">
    <location>
        <begin position="134"/>
        <end position="160"/>
    </location>
</feature>
<dbReference type="PANTHER" id="PTHR15836:SF4">
    <property type="entry name" value="PERIPHILIN-1"/>
    <property type="match status" value="1"/>
</dbReference>
<dbReference type="GO" id="GO:0045892">
    <property type="term" value="P:negative regulation of DNA-templated transcription"/>
    <property type="evidence" value="ECO:0007669"/>
    <property type="project" value="InterPro"/>
</dbReference>
<accession>A0A9F2R1W9</accession>
<feature type="compositionally biased region" description="Basic and acidic residues" evidence="1">
    <location>
        <begin position="229"/>
        <end position="240"/>
    </location>
</feature>
<dbReference type="RefSeq" id="XP_007433877.1">
    <property type="nucleotide sequence ID" value="XM_007433815.3"/>
</dbReference>
<keyword evidence="3" id="KW-1185">Reference proteome</keyword>
<dbReference type="PANTHER" id="PTHR15836">
    <property type="entry name" value="PERIPHILIN 1"/>
    <property type="match status" value="1"/>
</dbReference>
<evidence type="ECO:0000313" key="4">
    <source>
        <dbReference type="RefSeq" id="XP_007433876.1"/>
    </source>
</evidence>
<dbReference type="OrthoDB" id="8933311at2759"/>
<dbReference type="InterPro" id="IPR028851">
    <property type="entry name" value="Pphln1"/>
</dbReference>
<dbReference type="GeneID" id="103060799"/>
<dbReference type="CDD" id="cd22896">
    <property type="entry name" value="periphilin-like"/>
    <property type="match status" value="1"/>
</dbReference>
<dbReference type="InterPro" id="IPR057603">
    <property type="entry name" value="Periphilin-1_C"/>
</dbReference>
<dbReference type="KEGG" id="pbi:103060799"/>
<feature type="region of interest" description="Disordered" evidence="1">
    <location>
        <begin position="83"/>
        <end position="240"/>
    </location>
</feature>
<dbReference type="CTD" id="51535"/>
<sequence length="378" mass="43810">MAYRRDDMWSERYEYERLPRERLPPRPDDMQYTFGSIRLQDDYHRVVSFAPKKPPLPERPGEGGYSRYEYSHAHVGYRDYGEGRGFAHERRSGLPHRIDDPGYRWSREDHPDSRPPDYRDIRDGMRRKPIYPHYTRDRSPHKRDSPYFRESPVGRRESPHSRSGSSVSSRSYSPDRSKAYAFHQSQHSRSMSSLHKRNISQQERSSTQTLKTSRDVSPSGATAVPPAKTLDKSSRLSEKELAEAASRWAAEKAEKAEASSVPEISEYDATSSDPLYMEPHEETGANVTDNNELFEDNHHVSRSKAIAAKTKEIEQVYRQDCETFGAVVKMLIEKDPALEKPIQFSLRQNLHEIGERCIEELKHFIAEYDSASQEFEEP</sequence>
<reference evidence="4 5" key="1">
    <citation type="submission" date="2025-04" db="UniProtKB">
        <authorList>
            <consortium name="RefSeq"/>
        </authorList>
    </citation>
    <scope>IDENTIFICATION</scope>
    <source>
        <tissue evidence="4 5">Liver</tissue>
    </source>
</reference>
<name>A0A9F2R1W9_PYTBI</name>
<dbReference type="GO" id="GO:0097355">
    <property type="term" value="P:protein localization to heterochromatin"/>
    <property type="evidence" value="ECO:0007669"/>
    <property type="project" value="TreeGrafter"/>
</dbReference>
<feature type="domain" description="Periphilin-1 C-terminal" evidence="2">
    <location>
        <begin position="289"/>
        <end position="370"/>
    </location>
</feature>
<dbReference type="Pfam" id="PF25234">
    <property type="entry name" value="Periphilin_C"/>
    <property type="match status" value="1"/>
</dbReference>
<feature type="compositionally biased region" description="Polar residues" evidence="1">
    <location>
        <begin position="183"/>
        <end position="220"/>
    </location>
</feature>
<organism evidence="3 4">
    <name type="scientific">Python bivittatus</name>
    <name type="common">Burmese python</name>
    <name type="synonym">Python molurus bivittatus</name>
    <dbReference type="NCBI Taxonomy" id="176946"/>
    <lineage>
        <taxon>Eukaryota</taxon>
        <taxon>Metazoa</taxon>
        <taxon>Chordata</taxon>
        <taxon>Craniata</taxon>
        <taxon>Vertebrata</taxon>
        <taxon>Euteleostomi</taxon>
        <taxon>Lepidosauria</taxon>
        <taxon>Squamata</taxon>
        <taxon>Bifurcata</taxon>
        <taxon>Unidentata</taxon>
        <taxon>Episquamata</taxon>
        <taxon>Toxicofera</taxon>
        <taxon>Serpentes</taxon>
        <taxon>Henophidia</taxon>
        <taxon>Pythonidae</taxon>
        <taxon>Python</taxon>
    </lineage>
</organism>
<dbReference type="AlphaFoldDB" id="A0A9F2R1W9"/>
<evidence type="ECO:0000256" key="1">
    <source>
        <dbReference type="SAM" id="MobiDB-lite"/>
    </source>
</evidence>
<proteinExistence type="predicted"/>
<gene>
    <name evidence="4 5" type="primary">PPHLN1</name>
</gene>
<dbReference type="Proteomes" id="UP000695026">
    <property type="component" value="Unplaced"/>
</dbReference>
<protein>
    <submittedName>
        <fullName evidence="4 5">Periphilin-1 isoform X1</fullName>
    </submittedName>
</protein>
<feature type="compositionally biased region" description="Low complexity" evidence="1">
    <location>
        <begin position="161"/>
        <end position="172"/>
    </location>
</feature>
<dbReference type="GO" id="GO:0045814">
    <property type="term" value="P:negative regulation of gene expression, epigenetic"/>
    <property type="evidence" value="ECO:0007669"/>
    <property type="project" value="TreeGrafter"/>
</dbReference>
<feature type="compositionally biased region" description="Basic and acidic residues" evidence="1">
    <location>
        <begin position="83"/>
        <end position="126"/>
    </location>
</feature>
<evidence type="ECO:0000313" key="3">
    <source>
        <dbReference type="Proteomes" id="UP000695026"/>
    </source>
</evidence>
<dbReference type="RefSeq" id="XP_007433876.1">
    <property type="nucleotide sequence ID" value="XM_007433814.3"/>
</dbReference>
<dbReference type="OMA" id="HVEYRDY"/>
<evidence type="ECO:0000313" key="5">
    <source>
        <dbReference type="RefSeq" id="XP_007433877.1"/>
    </source>
</evidence>
<dbReference type="GO" id="GO:0005654">
    <property type="term" value="C:nucleoplasm"/>
    <property type="evidence" value="ECO:0007669"/>
    <property type="project" value="TreeGrafter"/>
</dbReference>